<dbReference type="InterPro" id="IPR032720">
    <property type="entry name" value="Cys_rich_CWC"/>
</dbReference>
<comment type="caution">
    <text evidence="1">The sequence shown here is derived from an EMBL/GenBank/DDBJ whole genome shotgun (WGS) entry which is preliminary data.</text>
</comment>
<organism evidence="1 2">
    <name type="scientific">Photobacterium frigidiphilum</name>
    <dbReference type="NCBI Taxonomy" id="264736"/>
    <lineage>
        <taxon>Bacteria</taxon>
        <taxon>Pseudomonadati</taxon>
        <taxon>Pseudomonadota</taxon>
        <taxon>Gammaproteobacteria</taxon>
        <taxon>Vibrionales</taxon>
        <taxon>Vibrionaceae</taxon>
        <taxon>Photobacterium</taxon>
    </lineage>
</organism>
<accession>A0A2T3J8H9</accession>
<protein>
    <submittedName>
        <fullName evidence="1">DUF1289 domain-containing protein</fullName>
    </submittedName>
</protein>
<evidence type="ECO:0000313" key="1">
    <source>
        <dbReference type="EMBL" id="PSU45100.1"/>
    </source>
</evidence>
<dbReference type="RefSeq" id="WP_107245080.1">
    <property type="nucleotide sequence ID" value="NZ_PYMJ01000036.1"/>
</dbReference>
<dbReference type="AlphaFoldDB" id="A0A2T3J8H9"/>
<dbReference type="OrthoDB" id="8911262at2"/>
<name>A0A2T3J8H9_9GAMM</name>
<dbReference type="Pfam" id="PF06945">
    <property type="entry name" value="DUF1289"/>
    <property type="match status" value="1"/>
</dbReference>
<sequence>MKTPCVGKCKNNDGVCSGCLRTMSEVGEWRQMSDDEHVKTIDEIKGLRTTHACSLCGKPAYCEISAGKSTCWCFELTKRDTSNLEAGSCVCRACLSSLPLQD</sequence>
<proteinExistence type="predicted"/>
<dbReference type="Proteomes" id="UP000240987">
    <property type="component" value="Unassembled WGS sequence"/>
</dbReference>
<dbReference type="InterPro" id="IPR010710">
    <property type="entry name" value="DUF1289"/>
</dbReference>
<keyword evidence="2" id="KW-1185">Reference proteome</keyword>
<reference evidence="1 2" key="1">
    <citation type="submission" date="2018-01" db="EMBL/GenBank/DDBJ databases">
        <title>Whole genome sequencing of Histamine producing bacteria.</title>
        <authorList>
            <person name="Butler K."/>
        </authorList>
    </citation>
    <scope>NUCLEOTIDE SEQUENCE [LARGE SCALE GENOMIC DNA]</scope>
    <source>
        <strain evidence="1 2">JCM 12947</strain>
    </source>
</reference>
<dbReference type="EMBL" id="PYMJ01000036">
    <property type="protein sequence ID" value="PSU45100.1"/>
    <property type="molecule type" value="Genomic_DNA"/>
</dbReference>
<gene>
    <name evidence="1" type="ORF">C9J12_24360</name>
</gene>
<evidence type="ECO:0000313" key="2">
    <source>
        <dbReference type="Proteomes" id="UP000240987"/>
    </source>
</evidence>
<dbReference type="Pfam" id="PF14375">
    <property type="entry name" value="Cys_rich_CWC"/>
    <property type="match status" value="1"/>
</dbReference>